<gene>
    <name evidence="2" type="ORF">K7B09_12760</name>
</gene>
<proteinExistence type="predicted"/>
<keyword evidence="3" id="KW-1185">Reference proteome</keyword>
<dbReference type="RefSeq" id="WP_223629861.1">
    <property type="nucleotide sequence ID" value="NZ_JAIQDJ010000023.1"/>
</dbReference>
<dbReference type="Proteomes" id="UP001430290">
    <property type="component" value="Unassembled WGS sequence"/>
</dbReference>
<reference evidence="2" key="1">
    <citation type="submission" date="2021-09" db="EMBL/GenBank/DDBJ databases">
        <authorList>
            <person name="Wu T."/>
            <person name="Guo S.Z."/>
        </authorList>
    </citation>
    <scope>NUCLEOTIDE SEQUENCE</scope>
    <source>
        <strain evidence="2">RSS-23</strain>
    </source>
</reference>
<dbReference type="EMBL" id="JAIQDJ010000023">
    <property type="protein sequence ID" value="MBZ4187192.1"/>
    <property type="molecule type" value="Genomic_DNA"/>
</dbReference>
<keyword evidence="1" id="KW-0812">Transmembrane</keyword>
<protein>
    <submittedName>
        <fullName evidence="2">Uncharacterized protein</fullName>
    </submittedName>
</protein>
<evidence type="ECO:0000313" key="2">
    <source>
        <dbReference type="EMBL" id="MBZ4187192.1"/>
    </source>
</evidence>
<evidence type="ECO:0000256" key="1">
    <source>
        <dbReference type="SAM" id="Phobius"/>
    </source>
</evidence>
<comment type="caution">
    <text evidence="2">The sequence shown here is derived from an EMBL/GenBank/DDBJ whole genome shotgun (WGS) entry which is preliminary data.</text>
</comment>
<feature type="transmembrane region" description="Helical" evidence="1">
    <location>
        <begin position="14"/>
        <end position="37"/>
    </location>
</feature>
<evidence type="ECO:0000313" key="3">
    <source>
        <dbReference type="Proteomes" id="UP001430290"/>
    </source>
</evidence>
<organism evidence="2 3">
    <name type="scientific">Thermomonas beijingensis</name>
    <dbReference type="NCBI Taxonomy" id="2872701"/>
    <lineage>
        <taxon>Bacteria</taxon>
        <taxon>Pseudomonadati</taxon>
        <taxon>Pseudomonadota</taxon>
        <taxon>Gammaproteobacteria</taxon>
        <taxon>Lysobacterales</taxon>
        <taxon>Lysobacteraceae</taxon>
        <taxon>Thermomonas</taxon>
    </lineage>
</organism>
<feature type="transmembrane region" description="Helical" evidence="1">
    <location>
        <begin position="121"/>
        <end position="142"/>
    </location>
</feature>
<accession>A0ABS7TH68</accession>
<keyword evidence="1" id="KW-1133">Transmembrane helix</keyword>
<feature type="transmembrane region" description="Helical" evidence="1">
    <location>
        <begin position="44"/>
        <end position="65"/>
    </location>
</feature>
<sequence>MSTPPEPLAPGDPIVALASLSANAAAFSGAGSTLAVFYKADSAWPLLVGGGTAGFVVGAIIGMLAGKALFPASADNVVVVRAGVGALSKCLKATLAPCLLASTLLALSVALVVGVPAAGSLLVVSTIVATSTGVTFAAGAALT</sequence>
<feature type="transmembrane region" description="Helical" evidence="1">
    <location>
        <begin position="94"/>
        <end position="114"/>
    </location>
</feature>
<name>A0ABS7TH68_9GAMM</name>
<keyword evidence="1" id="KW-0472">Membrane</keyword>